<protein>
    <submittedName>
        <fullName evidence="1">DUF2292 domain-containing protein</fullName>
    </submittedName>
</protein>
<dbReference type="Pfam" id="PF10055">
    <property type="entry name" value="DUF2292"/>
    <property type="match status" value="1"/>
</dbReference>
<organism evidence="1 2">
    <name type="scientific">Zhongshania marina</name>
    <dbReference type="NCBI Taxonomy" id="2304603"/>
    <lineage>
        <taxon>Bacteria</taxon>
        <taxon>Pseudomonadati</taxon>
        <taxon>Pseudomonadota</taxon>
        <taxon>Gammaproteobacteria</taxon>
        <taxon>Cellvibrionales</taxon>
        <taxon>Spongiibacteraceae</taxon>
        <taxon>Zhongshania</taxon>
    </lineage>
</organism>
<keyword evidence="2" id="KW-1185">Reference proteome</keyword>
<reference evidence="1 2" key="1">
    <citation type="submission" date="2018-10" db="EMBL/GenBank/DDBJ databases">
        <title>Draft genome sequence of Zhongshania sp. DSW25-10.</title>
        <authorList>
            <person name="Oh J."/>
        </authorList>
    </citation>
    <scope>NUCLEOTIDE SEQUENCE [LARGE SCALE GENOMIC DNA]</scope>
    <source>
        <strain evidence="1 2">DSW25-10</strain>
    </source>
</reference>
<accession>A0ABX9W7T4</accession>
<comment type="caution">
    <text evidence="1">The sequence shown here is derived from an EMBL/GenBank/DDBJ whole genome shotgun (WGS) entry which is preliminary data.</text>
</comment>
<evidence type="ECO:0000313" key="2">
    <source>
        <dbReference type="Proteomes" id="UP000274695"/>
    </source>
</evidence>
<evidence type="ECO:0000313" key="1">
    <source>
        <dbReference type="EMBL" id="RNL67860.1"/>
    </source>
</evidence>
<gene>
    <name evidence="1" type="ORF">D0911_01710</name>
</gene>
<dbReference type="Proteomes" id="UP000274695">
    <property type="component" value="Unassembled WGS sequence"/>
</dbReference>
<proteinExistence type="predicted"/>
<dbReference type="RefSeq" id="WP_123181294.1">
    <property type="nucleotide sequence ID" value="NZ_RHGB01000001.1"/>
</dbReference>
<sequence>MTHQITNLAAEDAQALRRIIDALDDLEFAAVEITVHHRRIVQIERREKVRFDKERGARSRAFDSVTTTSD</sequence>
<name>A0ABX9W7T4_9GAMM</name>
<dbReference type="EMBL" id="RHGB01000001">
    <property type="protein sequence ID" value="RNL67860.1"/>
    <property type="molecule type" value="Genomic_DNA"/>
</dbReference>
<dbReference type="InterPro" id="IPR018743">
    <property type="entry name" value="DUF2292"/>
</dbReference>